<evidence type="ECO:0008006" key="4">
    <source>
        <dbReference type="Google" id="ProtNLM"/>
    </source>
</evidence>
<dbReference type="RefSeq" id="WP_007550690.1">
    <property type="nucleotide sequence ID" value="NZ_AFPU01000001.1"/>
</dbReference>
<dbReference type="NCBIfam" id="TIGR02537">
    <property type="entry name" value="arch_flag_Nterm"/>
    <property type="match status" value="1"/>
</dbReference>
<keyword evidence="1" id="KW-0472">Membrane</keyword>
<evidence type="ECO:0000256" key="1">
    <source>
        <dbReference type="SAM" id="Phobius"/>
    </source>
</evidence>
<organism evidence="2 3">
    <name type="scientific">Nitrosarchaeum koreense MY1</name>
    <dbReference type="NCBI Taxonomy" id="1001994"/>
    <lineage>
        <taxon>Archaea</taxon>
        <taxon>Nitrososphaerota</taxon>
        <taxon>Nitrososphaeria</taxon>
        <taxon>Nitrosopumilales</taxon>
        <taxon>Nitrosopumilaceae</taxon>
        <taxon>Nitrosarchaeum</taxon>
    </lineage>
</organism>
<keyword evidence="3" id="KW-1185">Reference proteome</keyword>
<dbReference type="Proteomes" id="UP000004440">
    <property type="component" value="Unassembled WGS sequence"/>
</dbReference>
<comment type="caution">
    <text evidence="2">The sequence shown here is derived from an EMBL/GenBank/DDBJ whole genome shotgun (WGS) entry which is preliminary data.</text>
</comment>
<feature type="transmembrane region" description="Helical" evidence="1">
    <location>
        <begin position="20"/>
        <end position="45"/>
    </location>
</feature>
<protein>
    <recommendedName>
        <fullName evidence="4">Archaeal Type IV pilin N-terminal domain-containing protein</fullName>
    </recommendedName>
</protein>
<name>F9CX38_9ARCH</name>
<proteinExistence type="predicted"/>
<dbReference type="EMBL" id="AFPU01000001">
    <property type="protein sequence ID" value="EGP93840.1"/>
    <property type="molecule type" value="Genomic_DNA"/>
</dbReference>
<accession>F9CX38</accession>
<gene>
    <name evidence="2" type="ORF">MY1_1080</name>
</gene>
<evidence type="ECO:0000313" key="3">
    <source>
        <dbReference type="Proteomes" id="UP000004440"/>
    </source>
</evidence>
<reference evidence="2 3" key="1">
    <citation type="journal article" date="2011" name="J. Bacteriol.">
        <title>Genome Sequence of an Ammonia-Oxidizing Soil Archaeon, "Candidatus Nitrosoarchaeum koreensis" MY1.</title>
        <authorList>
            <person name="Kim B.K."/>
            <person name="Jung M.Y."/>
            <person name="Yu D.S."/>
            <person name="Park S.J."/>
            <person name="Oh T.K."/>
            <person name="Rhee S.K."/>
            <person name="Kim J.F."/>
        </authorList>
    </citation>
    <scope>NUCLEOTIDE SEQUENCE [LARGE SCALE GENOMIC DNA]</scope>
    <source>
        <strain evidence="2 3">MY1</strain>
    </source>
</reference>
<dbReference type="InterPro" id="IPR013373">
    <property type="entry name" value="Flagellin/pilin_N_arc"/>
</dbReference>
<keyword evidence="1" id="KW-0812">Transmembrane</keyword>
<dbReference type="OrthoDB" id="12081at2157"/>
<dbReference type="PATRIC" id="fig|1001994.6.peg.1066"/>
<sequence length="196" mass="20204">MTYITSKKQKMTSRRAVAPIIATLLLVAIAVVGGSIVFVFSQGFFSSAQVSGSPNIESLKFTGYDASDGTNLLNHDGTSFAAGNTPGNGLVLGEDVSVYLQSNSVGKVTLGEVRFGGSVYNYTSTGTPIAGQYSVLTSGPGSFLSTSSAELQPGQQVTIVMNLGENIKNGRDTQFKLTTANGAVFVGTVIAGQQSG</sequence>
<keyword evidence="1" id="KW-1133">Transmembrane helix</keyword>
<dbReference type="STRING" id="1001994.MY1_1080"/>
<dbReference type="AlphaFoldDB" id="F9CX38"/>
<evidence type="ECO:0000313" key="2">
    <source>
        <dbReference type="EMBL" id="EGP93840.1"/>
    </source>
</evidence>